<accession>A0A7T5UQD6</accession>
<feature type="transmembrane region" description="Helical" evidence="1">
    <location>
        <begin position="164"/>
        <end position="189"/>
    </location>
</feature>
<keyword evidence="2" id="KW-0732">Signal</keyword>
<keyword evidence="1" id="KW-0812">Transmembrane</keyword>
<proteinExistence type="predicted"/>
<name>A0A7T5UQD6_9BACT</name>
<dbReference type="Proteomes" id="UP000595618">
    <property type="component" value="Chromosome"/>
</dbReference>
<evidence type="ECO:0000256" key="1">
    <source>
        <dbReference type="SAM" id="Phobius"/>
    </source>
</evidence>
<keyword evidence="1" id="KW-1133">Transmembrane helix</keyword>
<protein>
    <submittedName>
        <fullName evidence="3">Uncharacterized protein</fullName>
    </submittedName>
</protein>
<organism evidence="3 4">
    <name type="scientific">Candidatus Sungiibacteriota bacterium</name>
    <dbReference type="NCBI Taxonomy" id="2750080"/>
    <lineage>
        <taxon>Bacteria</taxon>
        <taxon>Candidatus Sungiibacteriota</taxon>
    </lineage>
</organism>
<reference evidence="3 4" key="1">
    <citation type="submission" date="2020-07" db="EMBL/GenBank/DDBJ databases">
        <title>Huge and variable diversity of episymbiotic CPR bacteria and DPANN archaea in groundwater ecosystems.</title>
        <authorList>
            <person name="He C.Y."/>
            <person name="Keren R."/>
            <person name="Whittaker M."/>
            <person name="Farag I.F."/>
            <person name="Doudna J."/>
            <person name="Cate J.H.D."/>
            <person name="Banfield J.F."/>
        </authorList>
    </citation>
    <scope>NUCLEOTIDE SEQUENCE [LARGE SCALE GENOMIC DNA]</scope>
    <source>
        <strain evidence="3">NC_groundwater_541_Ag_S-0.1um_46_50</strain>
    </source>
</reference>
<evidence type="ECO:0000313" key="3">
    <source>
        <dbReference type="EMBL" id="QQG44980.1"/>
    </source>
</evidence>
<feature type="signal peptide" evidence="2">
    <location>
        <begin position="1"/>
        <end position="22"/>
    </location>
</feature>
<evidence type="ECO:0000313" key="4">
    <source>
        <dbReference type="Proteomes" id="UP000595618"/>
    </source>
</evidence>
<sequence>MRKSVLVWSMATVILIVFQASAHEDHVSPLPKRANETLSCTGGVAFVPDTARGEGTILVIITNRADYRLRLMGSGIFKESPSLDPRHCLKRFIHFGKHRIALSAFRLKTYPWFKSLEEWFDVGGGLVSLATPNVAQAVVYAEITNEDIVLYSVGEHLRKNWFKYFSIASLYLLTLLTLAGLLVVTRIVLKLKG</sequence>
<dbReference type="EMBL" id="CP066690">
    <property type="protein sequence ID" value="QQG44980.1"/>
    <property type="molecule type" value="Genomic_DNA"/>
</dbReference>
<gene>
    <name evidence="3" type="ORF">HYW89_03170</name>
</gene>
<dbReference type="AlphaFoldDB" id="A0A7T5UQD6"/>
<evidence type="ECO:0000256" key="2">
    <source>
        <dbReference type="SAM" id="SignalP"/>
    </source>
</evidence>
<keyword evidence="1" id="KW-0472">Membrane</keyword>
<feature type="chain" id="PRO_5032295590" evidence="2">
    <location>
        <begin position="23"/>
        <end position="193"/>
    </location>
</feature>